<organism evidence="1 2">
    <name type="scientific">Aurantiacibacter marinus</name>
    <dbReference type="NCBI Taxonomy" id="874156"/>
    <lineage>
        <taxon>Bacteria</taxon>
        <taxon>Pseudomonadati</taxon>
        <taxon>Pseudomonadota</taxon>
        <taxon>Alphaproteobacteria</taxon>
        <taxon>Sphingomonadales</taxon>
        <taxon>Erythrobacteraceae</taxon>
        <taxon>Aurantiacibacter</taxon>
    </lineage>
</organism>
<dbReference type="EMBL" id="LBHU01000001">
    <property type="protein sequence ID" value="KLI64519.1"/>
    <property type="molecule type" value="Genomic_DNA"/>
</dbReference>
<name>A0A0H0XQA8_9SPHN</name>
<accession>A0A0H0XQA8</accession>
<dbReference type="RefSeq" id="WP_047092383.1">
    <property type="nucleotide sequence ID" value="NZ_LBHU01000001.1"/>
</dbReference>
<dbReference type="STRING" id="874156.GCA_001021555_00732"/>
<dbReference type="Gene3D" id="1.10.30.50">
    <property type="match status" value="1"/>
</dbReference>
<dbReference type="Proteomes" id="UP000053455">
    <property type="component" value="Unassembled WGS sequence"/>
</dbReference>
<dbReference type="OrthoDB" id="9816185at2"/>
<gene>
    <name evidence="1" type="ORF">AAV99_02735</name>
</gene>
<dbReference type="AlphaFoldDB" id="A0A0H0XQA8"/>
<protein>
    <recommendedName>
        <fullName evidence="3">HNH nuclease domain-containing protein</fullName>
    </recommendedName>
</protein>
<sequence>MRRLPSPLIDFRTALSEAISGVGDATVRANYQAQFADPNDVAIETEFQASAQTAMLYSLPRIASDDGDLVVYGNLRKSALTKLYTQYFVPKGKPARQLYDRLKLTANGKCPLCGDIGHVRTLDHYIPKANFPLYSVMPGNLIPCCRDCNTEKLDAFSATLDGQTLHPYFDDEKFFDEQWVAARVIPSGPPVIEYYISPPDYWSPAEKSRVAAHFLEYDLAERFGVEAGADLSETIDTRRTTLRDFSPVEYAEYLREKSVNMSLPVNNWRRVMFSCLASDEWFCSHPH</sequence>
<evidence type="ECO:0000313" key="2">
    <source>
        <dbReference type="Proteomes" id="UP000053455"/>
    </source>
</evidence>
<evidence type="ECO:0008006" key="3">
    <source>
        <dbReference type="Google" id="ProtNLM"/>
    </source>
</evidence>
<proteinExistence type="predicted"/>
<dbReference type="InterPro" id="IPR003615">
    <property type="entry name" value="HNH_nuc"/>
</dbReference>
<comment type="caution">
    <text evidence="1">The sequence shown here is derived from an EMBL/GenBank/DDBJ whole genome shotgun (WGS) entry which is preliminary data.</text>
</comment>
<reference evidence="1 2" key="1">
    <citation type="submission" date="2015-04" db="EMBL/GenBank/DDBJ databases">
        <title>The draft genome sequence of Erythrobacter marinus HWDM-33.</title>
        <authorList>
            <person name="Zhuang L."/>
            <person name="Liu Y."/>
            <person name="Shao Z."/>
        </authorList>
    </citation>
    <scope>NUCLEOTIDE SEQUENCE [LARGE SCALE GENOMIC DNA]</scope>
    <source>
        <strain evidence="1 2">HWDM-33</strain>
    </source>
</reference>
<dbReference type="PATRIC" id="fig|874156.12.peg.570"/>
<evidence type="ECO:0000313" key="1">
    <source>
        <dbReference type="EMBL" id="KLI64519.1"/>
    </source>
</evidence>
<dbReference type="CDD" id="cd00085">
    <property type="entry name" value="HNHc"/>
    <property type="match status" value="1"/>
</dbReference>
<keyword evidence="2" id="KW-1185">Reference proteome</keyword>